<name>A0A816EVC8_9BILA</name>
<dbReference type="EMBL" id="CAJNOQ010052959">
    <property type="protein sequence ID" value="CAF1654430.1"/>
    <property type="molecule type" value="Genomic_DNA"/>
</dbReference>
<protein>
    <recommendedName>
        <fullName evidence="1">Helix-turn-helix domain-containing protein</fullName>
    </recommendedName>
</protein>
<dbReference type="Pfam" id="PF26215">
    <property type="entry name" value="HTH_animal"/>
    <property type="match status" value="1"/>
</dbReference>
<accession>A0A816EVC8</accession>
<dbReference type="OrthoDB" id="6782675at2759"/>
<sequence length="149" mass="17615">MCKKKQKKFTRILHCRTVLQENVFAYGNKIYKQTTGGAISSSFTLTLANIFMWDWQKKLVDEQTKTGEFYGTYIDDIFMTWNKSEKELEDLLNQAIAERCVIPFTSVHPRHVFANIILTSHARAVKYSSTFEEFNYERQFIKLMLLYNM</sequence>
<proteinExistence type="predicted"/>
<dbReference type="Proteomes" id="UP000681722">
    <property type="component" value="Unassembled WGS sequence"/>
</dbReference>
<evidence type="ECO:0000259" key="1">
    <source>
        <dbReference type="Pfam" id="PF26215"/>
    </source>
</evidence>
<keyword evidence="4" id="KW-1185">Reference proteome</keyword>
<dbReference type="AlphaFoldDB" id="A0A816EVC8"/>
<reference evidence="2" key="1">
    <citation type="submission" date="2021-02" db="EMBL/GenBank/DDBJ databases">
        <authorList>
            <person name="Nowell W R."/>
        </authorList>
    </citation>
    <scope>NUCLEOTIDE SEQUENCE</scope>
</reference>
<comment type="caution">
    <text evidence="2">The sequence shown here is derived from an EMBL/GenBank/DDBJ whole genome shotgun (WGS) entry which is preliminary data.</text>
</comment>
<dbReference type="PANTHER" id="PTHR21301">
    <property type="entry name" value="REVERSE TRANSCRIPTASE"/>
    <property type="match status" value="1"/>
</dbReference>
<evidence type="ECO:0000313" key="2">
    <source>
        <dbReference type="EMBL" id="CAF1654430.1"/>
    </source>
</evidence>
<gene>
    <name evidence="2" type="ORF">GPM918_LOCUS45687</name>
    <name evidence="3" type="ORF">SRO942_LOCUS48437</name>
</gene>
<dbReference type="PANTHER" id="PTHR21301:SF10">
    <property type="entry name" value="REVERSE TRANSCRIPTASE DOMAIN-CONTAINING PROTEIN"/>
    <property type="match status" value="1"/>
</dbReference>
<evidence type="ECO:0000313" key="3">
    <source>
        <dbReference type="EMBL" id="CAF4589370.1"/>
    </source>
</evidence>
<dbReference type="InterPro" id="IPR058912">
    <property type="entry name" value="HTH_animal"/>
</dbReference>
<dbReference type="Proteomes" id="UP000663829">
    <property type="component" value="Unassembled WGS sequence"/>
</dbReference>
<evidence type="ECO:0000313" key="4">
    <source>
        <dbReference type="Proteomes" id="UP000663829"/>
    </source>
</evidence>
<feature type="domain" description="Helix-turn-helix" evidence="1">
    <location>
        <begin position="101"/>
        <end position="148"/>
    </location>
</feature>
<dbReference type="EMBL" id="CAJOBC010124635">
    <property type="protein sequence ID" value="CAF4589370.1"/>
    <property type="molecule type" value="Genomic_DNA"/>
</dbReference>
<organism evidence="2 4">
    <name type="scientific">Didymodactylos carnosus</name>
    <dbReference type="NCBI Taxonomy" id="1234261"/>
    <lineage>
        <taxon>Eukaryota</taxon>
        <taxon>Metazoa</taxon>
        <taxon>Spiralia</taxon>
        <taxon>Gnathifera</taxon>
        <taxon>Rotifera</taxon>
        <taxon>Eurotatoria</taxon>
        <taxon>Bdelloidea</taxon>
        <taxon>Philodinida</taxon>
        <taxon>Philodinidae</taxon>
        <taxon>Didymodactylos</taxon>
    </lineage>
</organism>